<accession>A0A937X3U4</accession>
<gene>
    <name evidence="2" type="ORF">FJZ00_03960</name>
</gene>
<protein>
    <submittedName>
        <fullName evidence="2">Uncharacterized protein</fullName>
    </submittedName>
</protein>
<name>A0A937X3U4_9BACT</name>
<sequence>MKGLKSGEHMTAQYPKWIWGFLYYHPGDPRLIVPIRNGKDHIFNYAKPMAMVLTVASVLLPGLGLLLMIAGLINFFDLVMANLVLIIVPTLVVLACVASVVASIFIREDEPGSGLLPSHGAIQVPWDR</sequence>
<evidence type="ECO:0000313" key="3">
    <source>
        <dbReference type="Proteomes" id="UP000703893"/>
    </source>
</evidence>
<keyword evidence="1" id="KW-0472">Membrane</keyword>
<keyword evidence="1" id="KW-1133">Transmembrane helix</keyword>
<evidence type="ECO:0000313" key="2">
    <source>
        <dbReference type="EMBL" id="MBM3274282.1"/>
    </source>
</evidence>
<dbReference type="EMBL" id="VGJX01000171">
    <property type="protein sequence ID" value="MBM3274282.1"/>
    <property type="molecule type" value="Genomic_DNA"/>
</dbReference>
<comment type="caution">
    <text evidence="2">The sequence shown here is derived from an EMBL/GenBank/DDBJ whole genome shotgun (WGS) entry which is preliminary data.</text>
</comment>
<dbReference type="AlphaFoldDB" id="A0A937X3U4"/>
<keyword evidence="1" id="KW-0812">Transmembrane</keyword>
<evidence type="ECO:0000256" key="1">
    <source>
        <dbReference type="SAM" id="Phobius"/>
    </source>
</evidence>
<reference evidence="2 3" key="1">
    <citation type="submission" date="2019-03" db="EMBL/GenBank/DDBJ databases">
        <title>Lake Tanganyika Metagenome-Assembled Genomes (MAGs).</title>
        <authorList>
            <person name="Tran P."/>
        </authorList>
    </citation>
    <scope>NUCLEOTIDE SEQUENCE [LARGE SCALE GENOMIC DNA]</scope>
    <source>
        <strain evidence="2">K_DeepCast_65m_m2_236</strain>
    </source>
</reference>
<dbReference type="Proteomes" id="UP000703893">
    <property type="component" value="Unassembled WGS sequence"/>
</dbReference>
<proteinExistence type="predicted"/>
<organism evidence="2 3">
    <name type="scientific">Candidatus Tanganyikabacteria bacterium</name>
    <dbReference type="NCBI Taxonomy" id="2961651"/>
    <lineage>
        <taxon>Bacteria</taxon>
        <taxon>Bacillati</taxon>
        <taxon>Candidatus Sericytochromatia</taxon>
        <taxon>Candidatus Tanganyikabacteria</taxon>
    </lineage>
</organism>
<feature type="transmembrane region" description="Helical" evidence="1">
    <location>
        <begin position="79"/>
        <end position="106"/>
    </location>
</feature>
<feature type="transmembrane region" description="Helical" evidence="1">
    <location>
        <begin position="49"/>
        <end position="73"/>
    </location>
</feature>